<accession>A0ACC0UA44</accession>
<proteinExistence type="predicted"/>
<keyword evidence="2" id="KW-1185">Reference proteome</keyword>
<gene>
    <name evidence="1" type="ORF">F5148DRAFT_1200860</name>
</gene>
<protein>
    <submittedName>
        <fullName evidence="1">Uncharacterized protein</fullName>
    </submittedName>
</protein>
<evidence type="ECO:0000313" key="2">
    <source>
        <dbReference type="Proteomes" id="UP001207468"/>
    </source>
</evidence>
<organism evidence="1 2">
    <name type="scientific">Russula earlei</name>
    <dbReference type="NCBI Taxonomy" id="71964"/>
    <lineage>
        <taxon>Eukaryota</taxon>
        <taxon>Fungi</taxon>
        <taxon>Dikarya</taxon>
        <taxon>Basidiomycota</taxon>
        <taxon>Agaricomycotina</taxon>
        <taxon>Agaricomycetes</taxon>
        <taxon>Russulales</taxon>
        <taxon>Russulaceae</taxon>
        <taxon>Russula</taxon>
    </lineage>
</organism>
<sequence>MEEGRAQLAMDVSNDRKERDSRAIRWVIDSLTEDGELEPFIFSIPGTLSSTWGKKVWETVAEGEASVDMLSNADQALALVLSNSGQISQHMATPRSDGSLRNLGRAITRLLKTCTAPGILPAEDHRRKRANACVDAALSLVLSIKREWEWFAESEVMAQTLLYLGDIERIRGDVPLGSDSTTVARRTCMSIIAVRKMLQTPAVHDAAQRIIARLADVRGEPESDKDLEAAKTAEIIDRRLGDVWYSASTLHDELSREVEPDKMEERLHEIMLSNKDQIAELEYTWNTLGWAEEVDDAVISLVGTMVTATGGVLNYLPHIVLRWQTDPRRIPEMGMCPIPTYLMPQLIPPRLLIQRLWVCPWLFRSISASGWGVSMYRPKTLGEFSAPELRVTELRELMATQMPIKTQLCRVQDLRDGGLVYFLELFITAIRSIKAASQETSRPLFIRTFQHIIADWKAYPCAIWTQQLLVNLLRQVLPRDHDPPTDEVPGYIIDEFLSFVAKVLAEKKGPHVNEAILMMEEYINFCGGAQEIARMAISTISNLDPPDPLPGGLLTPPV</sequence>
<dbReference type="Proteomes" id="UP001207468">
    <property type="component" value="Unassembled WGS sequence"/>
</dbReference>
<reference evidence="1" key="1">
    <citation type="submission" date="2021-03" db="EMBL/GenBank/DDBJ databases">
        <title>Evolutionary priming and transition to the ectomycorrhizal habit in an iconic lineage of mushroom-forming fungi: is preadaptation a requirement?</title>
        <authorList>
            <consortium name="DOE Joint Genome Institute"/>
            <person name="Looney B.P."/>
            <person name="Miyauchi S."/>
            <person name="Morin E."/>
            <person name="Drula E."/>
            <person name="Courty P.E."/>
            <person name="Chicoki N."/>
            <person name="Fauchery L."/>
            <person name="Kohler A."/>
            <person name="Kuo A."/>
            <person name="LaButti K."/>
            <person name="Pangilinan J."/>
            <person name="Lipzen A."/>
            <person name="Riley R."/>
            <person name="Andreopoulos W."/>
            <person name="He G."/>
            <person name="Johnson J."/>
            <person name="Barry K.W."/>
            <person name="Grigoriev I.V."/>
            <person name="Nagy L."/>
            <person name="Hibbett D."/>
            <person name="Henrissat B."/>
            <person name="Matheny P.B."/>
            <person name="Labbe J."/>
            <person name="Martin A.F."/>
        </authorList>
    </citation>
    <scope>NUCLEOTIDE SEQUENCE</scope>
    <source>
        <strain evidence="1">BPL698</strain>
    </source>
</reference>
<dbReference type="EMBL" id="JAGFNK010000106">
    <property type="protein sequence ID" value="KAI9507957.1"/>
    <property type="molecule type" value="Genomic_DNA"/>
</dbReference>
<comment type="caution">
    <text evidence="1">The sequence shown here is derived from an EMBL/GenBank/DDBJ whole genome shotgun (WGS) entry which is preliminary data.</text>
</comment>
<name>A0ACC0UA44_9AGAM</name>
<evidence type="ECO:0000313" key="1">
    <source>
        <dbReference type="EMBL" id="KAI9507957.1"/>
    </source>
</evidence>